<dbReference type="AlphaFoldDB" id="C7G4C5"/>
<evidence type="ECO:0000256" key="1">
    <source>
        <dbReference type="SAM" id="Phobius"/>
    </source>
</evidence>
<sequence length="33" mass="3636">MGPAISMLFYMGKVLFIATAAIALIALVIEYFR</sequence>
<feature type="transmembrane region" description="Helical" evidence="1">
    <location>
        <begin position="7"/>
        <end position="29"/>
    </location>
</feature>
<keyword evidence="1" id="KW-0812">Transmembrane</keyword>
<dbReference type="EMBL" id="AB518069">
    <property type="protein sequence ID" value="BAH98137.1"/>
    <property type="molecule type" value="Genomic_DNA"/>
</dbReference>
<organism evidence="2">
    <name type="scientific">Thermochromatium tepidum</name>
    <name type="common">Chromatium tepidum</name>
    <dbReference type="NCBI Taxonomy" id="1050"/>
    <lineage>
        <taxon>Bacteria</taxon>
        <taxon>Pseudomonadati</taxon>
        <taxon>Pseudomonadota</taxon>
        <taxon>Gammaproteobacteria</taxon>
        <taxon>Chromatiales</taxon>
        <taxon>Chromatiaceae</taxon>
        <taxon>Thermochromatium</taxon>
    </lineage>
</organism>
<evidence type="ECO:0000313" key="2">
    <source>
        <dbReference type="EMBL" id="BAH98137.1"/>
    </source>
</evidence>
<accession>C7G4C5</accession>
<protein>
    <submittedName>
        <fullName evidence="2">Uncharacterized protein</fullName>
    </submittedName>
</protein>
<proteinExistence type="predicted"/>
<name>C7G4C5_THETI</name>
<keyword evidence="1" id="KW-1133">Transmembrane helix</keyword>
<reference evidence="2" key="1">
    <citation type="journal article" date="2012" name="Photosyn. Res.">
        <title>Gene sequencing and characterization of the light-harvesting complex 2 from thermophilic purple sulfur bacterium Thermochromatium tepidum.</title>
        <authorList>
            <person name="Sekine F."/>
            <person name="Horiguchi K."/>
            <person name="Kashino Y."/>
            <person name="Shimizu Y."/>
            <person name="Yu L.-J."/>
            <person name="Kobayashi M."/>
            <person name="Wang Z.-Y."/>
        </authorList>
    </citation>
    <scope>NUCLEOTIDE SEQUENCE</scope>
</reference>
<keyword evidence="1" id="KW-0472">Membrane</keyword>